<dbReference type="EMBL" id="SDHX01000001">
    <property type="protein sequence ID" value="RXK56723.1"/>
    <property type="molecule type" value="Genomic_DNA"/>
</dbReference>
<dbReference type="CDD" id="cd00082">
    <property type="entry name" value="HisKA"/>
    <property type="match status" value="1"/>
</dbReference>
<dbReference type="SUPFAM" id="SSF52172">
    <property type="entry name" value="CheY-like"/>
    <property type="match status" value="1"/>
</dbReference>
<dbReference type="Gene3D" id="3.30.450.20">
    <property type="entry name" value="PAS domain"/>
    <property type="match status" value="2"/>
</dbReference>
<proteinExistence type="predicted"/>
<evidence type="ECO:0000313" key="11">
    <source>
        <dbReference type="Proteomes" id="UP000290218"/>
    </source>
</evidence>
<feature type="transmembrane region" description="Helical" evidence="5">
    <location>
        <begin position="132"/>
        <end position="154"/>
    </location>
</feature>
<dbReference type="SMART" id="SM00387">
    <property type="entry name" value="HATPase_c"/>
    <property type="match status" value="1"/>
</dbReference>
<feature type="domain" description="PAC" evidence="9">
    <location>
        <begin position="300"/>
        <end position="352"/>
    </location>
</feature>
<feature type="transmembrane region" description="Helical" evidence="5">
    <location>
        <begin position="96"/>
        <end position="112"/>
    </location>
</feature>
<dbReference type="PROSITE" id="PS50113">
    <property type="entry name" value="PAC"/>
    <property type="match status" value="1"/>
</dbReference>
<dbReference type="InterPro" id="IPR000700">
    <property type="entry name" value="PAS-assoc_C"/>
</dbReference>
<evidence type="ECO:0000313" key="10">
    <source>
        <dbReference type="EMBL" id="RXK56723.1"/>
    </source>
</evidence>
<comment type="caution">
    <text evidence="10">The sequence shown here is derived from an EMBL/GenBank/DDBJ whole genome shotgun (WGS) entry which is preliminary data.</text>
</comment>
<dbReference type="Gene3D" id="1.10.287.130">
    <property type="match status" value="1"/>
</dbReference>
<evidence type="ECO:0000256" key="5">
    <source>
        <dbReference type="SAM" id="Phobius"/>
    </source>
</evidence>
<dbReference type="PANTHER" id="PTHR43065:SF42">
    <property type="entry name" value="TWO-COMPONENT SENSOR PPRA"/>
    <property type="match status" value="1"/>
</dbReference>
<dbReference type="InterPro" id="IPR036890">
    <property type="entry name" value="HATPase_C_sf"/>
</dbReference>
<evidence type="ECO:0000259" key="8">
    <source>
        <dbReference type="PROSITE" id="PS50112"/>
    </source>
</evidence>
<dbReference type="CDD" id="cd00130">
    <property type="entry name" value="PAS"/>
    <property type="match status" value="1"/>
</dbReference>
<dbReference type="EC" id="2.7.13.3" evidence="2"/>
<dbReference type="SUPFAM" id="SSF47384">
    <property type="entry name" value="Homodimeric domain of signal transducing histidine kinase"/>
    <property type="match status" value="1"/>
</dbReference>
<dbReference type="GO" id="GO:0000155">
    <property type="term" value="F:phosphorelay sensor kinase activity"/>
    <property type="evidence" value="ECO:0007669"/>
    <property type="project" value="InterPro"/>
</dbReference>
<dbReference type="InterPro" id="IPR001789">
    <property type="entry name" value="Sig_transdc_resp-reg_receiver"/>
</dbReference>
<feature type="transmembrane region" description="Helical" evidence="5">
    <location>
        <begin position="6"/>
        <end position="25"/>
    </location>
</feature>
<reference evidence="10 11" key="1">
    <citation type="submission" date="2019-01" db="EMBL/GenBank/DDBJ databases">
        <title>Lacunisphaera sp. strain TWA-58.</title>
        <authorList>
            <person name="Chen W.-M."/>
        </authorList>
    </citation>
    <scope>NUCLEOTIDE SEQUENCE [LARGE SCALE GENOMIC DNA]</scope>
    <source>
        <strain evidence="10 11">TWA-58</strain>
    </source>
</reference>
<organism evidence="10 11">
    <name type="scientific">Oleiharenicola lentus</name>
    <dbReference type="NCBI Taxonomy" id="2508720"/>
    <lineage>
        <taxon>Bacteria</taxon>
        <taxon>Pseudomonadati</taxon>
        <taxon>Verrucomicrobiota</taxon>
        <taxon>Opitutia</taxon>
        <taxon>Opitutales</taxon>
        <taxon>Opitutaceae</taxon>
        <taxon>Oleiharenicola</taxon>
    </lineage>
</organism>
<dbReference type="SUPFAM" id="SSF55785">
    <property type="entry name" value="PYP-like sensor domain (PAS domain)"/>
    <property type="match status" value="2"/>
</dbReference>
<dbReference type="Gene3D" id="3.30.565.10">
    <property type="entry name" value="Histidine kinase-like ATPase, C-terminal domain"/>
    <property type="match status" value="1"/>
</dbReference>
<evidence type="ECO:0000256" key="4">
    <source>
        <dbReference type="PROSITE-ProRule" id="PRU00169"/>
    </source>
</evidence>
<dbReference type="InterPro" id="IPR035965">
    <property type="entry name" value="PAS-like_dom_sf"/>
</dbReference>
<feature type="domain" description="Histidine kinase" evidence="6">
    <location>
        <begin position="471"/>
        <end position="692"/>
    </location>
</feature>
<dbReference type="PROSITE" id="PS50109">
    <property type="entry name" value="HIS_KIN"/>
    <property type="match status" value="1"/>
</dbReference>
<dbReference type="Pfam" id="PF00072">
    <property type="entry name" value="Response_reg"/>
    <property type="match status" value="1"/>
</dbReference>
<keyword evidence="5" id="KW-0812">Transmembrane</keyword>
<dbReference type="PANTHER" id="PTHR43065">
    <property type="entry name" value="SENSOR HISTIDINE KINASE"/>
    <property type="match status" value="1"/>
</dbReference>
<dbReference type="Pfam" id="PF13426">
    <property type="entry name" value="PAS_9"/>
    <property type="match status" value="1"/>
</dbReference>
<feature type="domain" description="PAS" evidence="8">
    <location>
        <begin position="225"/>
        <end position="297"/>
    </location>
</feature>
<dbReference type="Pfam" id="PF00512">
    <property type="entry name" value="HisKA"/>
    <property type="match status" value="1"/>
</dbReference>
<evidence type="ECO:0000259" key="9">
    <source>
        <dbReference type="PROSITE" id="PS50113"/>
    </source>
</evidence>
<dbReference type="NCBIfam" id="TIGR00229">
    <property type="entry name" value="sensory_box"/>
    <property type="match status" value="1"/>
</dbReference>
<dbReference type="Gene3D" id="3.40.50.2300">
    <property type="match status" value="1"/>
</dbReference>
<dbReference type="SMART" id="SM00448">
    <property type="entry name" value="REC"/>
    <property type="match status" value="1"/>
</dbReference>
<dbReference type="InterPro" id="IPR003661">
    <property type="entry name" value="HisK_dim/P_dom"/>
</dbReference>
<dbReference type="SMART" id="SM00388">
    <property type="entry name" value="HisKA"/>
    <property type="match status" value="1"/>
</dbReference>
<keyword evidence="11" id="KW-1185">Reference proteome</keyword>
<feature type="domain" description="Response regulatory" evidence="7">
    <location>
        <begin position="713"/>
        <end position="830"/>
    </location>
</feature>
<evidence type="ECO:0000256" key="1">
    <source>
        <dbReference type="ARBA" id="ARBA00000085"/>
    </source>
</evidence>
<dbReference type="OrthoDB" id="9792270at2"/>
<dbReference type="InterPro" id="IPR000014">
    <property type="entry name" value="PAS"/>
</dbReference>
<feature type="modified residue" description="4-aspartylphosphate" evidence="4">
    <location>
        <position position="764"/>
    </location>
</feature>
<gene>
    <name evidence="10" type="ORF">ESB00_12895</name>
</gene>
<evidence type="ECO:0000256" key="3">
    <source>
        <dbReference type="ARBA" id="ARBA00022553"/>
    </source>
</evidence>
<name>A0A4Q1CC77_9BACT</name>
<dbReference type="Proteomes" id="UP000290218">
    <property type="component" value="Unassembled WGS sequence"/>
</dbReference>
<evidence type="ECO:0000256" key="2">
    <source>
        <dbReference type="ARBA" id="ARBA00012438"/>
    </source>
</evidence>
<sequence length="844" mass="93284">MQAVIVQVIIMLHAAFGCMFLLMNWQHPAKFSRLIAQSWLLEAFRAGIVYAELDRTGGFSHWHSLSDCLNLVATWWLLAGCADLVGARLPAKLGKFYIGIGSGVILALRYLAPPALESAGVAADQAIRWSLLVELVLIFTTVTIARVTILVWFIGLWRRTRRPGTLPAIVFGVPYIAFGLAVPWQFYFGYYPEWIYLGWTLRVLGFSLGLVLLLSDRQLVALRASEARVRRFIESNIQGVLICNFRGQISDANDAFLRIIGYTRADLLAGRINWQNLTPPEWAELDRRVIDELRTRGLCMPWEKEYFHKDGTRVPVLVGVAMLDDQRSEESEALAFVLDLSDRKKAENRIRHLANFPELNPNPVLEFAADGSLLYQNPAAEEMLRRLGQDRIEKMLPAEAGQVVTQCLSTGQPRLRLVTKHGKHTLSWSFYPIRQQQTVHCYIGDVTERTLLEAQLRQSQKMEAVGQLAGGVAHDFNNLLTAIIGHLGLLQNGPALPPEAQDSLAEIAKAAGRATNLTNQLLAFSRLQVSSIQPLDLNEVVTNLGKMLRRLLGEDIAMHLDLAPGQLVFNGDAGMMEQVVLNLVVNARDAMPAGGSLRIATNSERRPGREANVSAEVASWLCLSVSDTGTGIPPEILPKIFEPFFTTKEVGKGTGLGLATVFGIVQQHHGWIDVESEPGLGTTFRIFLPQQHVTLNEPSGQVRLPAASGRGEVILLVEDEPAVREVGVKVLGRQGYKVLAADNGRTALDLWSVHRDEIALLLTDVVMPGGVSGLELARRLQAEKPALRVIYTSGYNREVAGDEEAMRQGMNYLAKPYEIERLFLLVREVLDGPVTPATIRPAGS</sequence>
<comment type="catalytic activity">
    <reaction evidence="1">
        <text>ATP + protein L-histidine = ADP + protein N-phospho-L-histidine.</text>
        <dbReference type="EC" id="2.7.13.3"/>
    </reaction>
</comment>
<evidence type="ECO:0000259" key="6">
    <source>
        <dbReference type="PROSITE" id="PS50109"/>
    </source>
</evidence>
<dbReference type="PRINTS" id="PR00344">
    <property type="entry name" value="BCTRLSENSOR"/>
</dbReference>
<dbReference type="Pfam" id="PF02518">
    <property type="entry name" value="HATPase_c"/>
    <property type="match status" value="1"/>
</dbReference>
<dbReference type="SUPFAM" id="SSF55874">
    <property type="entry name" value="ATPase domain of HSP90 chaperone/DNA topoisomerase II/histidine kinase"/>
    <property type="match status" value="1"/>
</dbReference>
<dbReference type="PROSITE" id="PS50112">
    <property type="entry name" value="PAS"/>
    <property type="match status" value="1"/>
</dbReference>
<dbReference type="AlphaFoldDB" id="A0A4Q1CC77"/>
<dbReference type="InterPro" id="IPR036097">
    <property type="entry name" value="HisK_dim/P_sf"/>
</dbReference>
<accession>A0A4Q1CC77</accession>
<evidence type="ECO:0000259" key="7">
    <source>
        <dbReference type="PROSITE" id="PS50110"/>
    </source>
</evidence>
<dbReference type="PROSITE" id="PS50110">
    <property type="entry name" value="RESPONSE_REGULATORY"/>
    <property type="match status" value="1"/>
</dbReference>
<dbReference type="InterPro" id="IPR003594">
    <property type="entry name" value="HATPase_dom"/>
</dbReference>
<dbReference type="InterPro" id="IPR005467">
    <property type="entry name" value="His_kinase_dom"/>
</dbReference>
<dbReference type="RefSeq" id="WP_129048089.1">
    <property type="nucleotide sequence ID" value="NZ_SDHX01000001.1"/>
</dbReference>
<feature type="transmembrane region" description="Helical" evidence="5">
    <location>
        <begin position="166"/>
        <end position="188"/>
    </location>
</feature>
<keyword evidence="5" id="KW-1133">Transmembrane helix</keyword>
<dbReference type="SMART" id="SM00091">
    <property type="entry name" value="PAS"/>
    <property type="match status" value="2"/>
</dbReference>
<keyword evidence="5" id="KW-0472">Membrane</keyword>
<protein>
    <recommendedName>
        <fullName evidence="2">histidine kinase</fullName>
        <ecNumber evidence="2">2.7.13.3</ecNumber>
    </recommendedName>
</protein>
<dbReference type="InterPro" id="IPR011006">
    <property type="entry name" value="CheY-like_superfamily"/>
</dbReference>
<keyword evidence="3 4" id="KW-0597">Phosphoprotein</keyword>
<dbReference type="InterPro" id="IPR004358">
    <property type="entry name" value="Sig_transdc_His_kin-like_C"/>
</dbReference>